<dbReference type="InterPro" id="IPR034804">
    <property type="entry name" value="SQR/QFR_C/D"/>
</dbReference>
<keyword evidence="7 8" id="KW-0472">Membrane</keyword>
<evidence type="ECO:0000313" key="9">
    <source>
        <dbReference type="EMBL" id="WAQ94562.1"/>
    </source>
</evidence>
<evidence type="ECO:0000256" key="7">
    <source>
        <dbReference type="ARBA" id="ARBA00023136"/>
    </source>
</evidence>
<protein>
    <submittedName>
        <fullName evidence="9">C560-like protein</fullName>
    </submittedName>
</protein>
<dbReference type="Gene3D" id="1.20.1300.10">
    <property type="entry name" value="Fumarate reductase/succinate dehydrogenase, transmembrane subunit"/>
    <property type="match status" value="1"/>
</dbReference>
<dbReference type="SUPFAM" id="SSF81343">
    <property type="entry name" value="Fumarate reductase respiratory complex transmembrane subunits"/>
    <property type="match status" value="1"/>
</dbReference>
<proteinExistence type="predicted"/>
<evidence type="ECO:0000256" key="4">
    <source>
        <dbReference type="ARBA" id="ARBA00022723"/>
    </source>
</evidence>
<gene>
    <name evidence="9" type="ORF">MAR_007033</name>
</gene>
<evidence type="ECO:0000256" key="1">
    <source>
        <dbReference type="ARBA" id="ARBA00004370"/>
    </source>
</evidence>
<evidence type="ECO:0000256" key="8">
    <source>
        <dbReference type="SAM" id="Phobius"/>
    </source>
</evidence>
<keyword evidence="2" id="KW-0349">Heme</keyword>
<dbReference type="EMBL" id="CP111012">
    <property type="protein sequence ID" value="WAQ94562.1"/>
    <property type="molecule type" value="Genomic_DNA"/>
</dbReference>
<keyword evidence="6" id="KW-0408">Iron</keyword>
<feature type="transmembrane region" description="Helical" evidence="8">
    <location>
        <begin position="37"/>
        <end position="56"/>
    </location>
</feature>
<dbReference type="InterPro" id="IPR000701">
    <property type="entry name" value="SuccDH_FuR_B_TM-su"/>
</dbReference>
<keyword evidence="4" id="KW-0479">Metal-binding</keyword>
<dbReference type="InterPro" id="IPR014314">
    <property type="entry name" value="Succ_DH_cytb556"/>
</dbReference>
<keyword evidence="5 8" id="KW-1133">Transmembrane helix</keyword>
<name>A0ABY7DCT0_MYAAR</name>
<feature type="transmembrane region" description="Helical" evidence="8">
    <location>
        <begin position="77"/>
        <end position="101"/>
    </location>
</feature>
<feature type="transmembrane region" description="Helical" evidence="8">
    <location>
        <begin position="113"/>
        <end position="133"/>
    </location>
</feature>
<keyword evidence="3 8" id="KW-0812">Transmembrane</keyword>
<comment type="subcellular location">
    <subcellularLocation>
        <location evidence="1">Membrane</location>
    </subcellularLocation>
</comment>
<keyword evidence="10" id="KW-1185">Reference proteome</keyword>
<organism evidence="9 10">
    <name type="scientific">Mya arenaria</name>
    <name type="common">Soft-shell clam</name>
    <dbReference type="NCBI Taxonomy" id="6604"/>
    <lineage>
        <taxon>Eukaryota</taxon>
        <taxon>Metazoa</taxon>
        <taxon>Spiralia</taxon>
        <taxon>Lophotrochozoa</taxon>
        <taxon>Mollusca</taxon>
        <taxon>Bivalvia</taxon>
        <taxon>Autobranchia</taxon>
        <taxon>Heteroconchia</taxon>
        <taxon>Euheterodonta</taxon>
        <taxon>Imparidentia</taxon>
        <taxon>Neoheterodontei</taxon>
        <taxon>Myida</taxon>
        <taxon>Myoidea</taxon>
        <taxon>Myidae</taxon>
        <taxon>Mya</taxon>
    </lineage>
</organism>
<reference evidence="9" key="1">
    <citation type="submission" date="2022-11" db="EMBL/GenBank/DDBJ databases">
        <title>Centuries of genome instability and evolution in soft-shell clam transmissible cancer (bioRxiv).</title>
        <authorList>
            <person name="Hart S.F.M."/>
            <person name="Yonemitsu M.A."/>
            <person name="Giersch R.M."/>
            <person name="Beal B.F."/>
            <person name="Arriagada G."/>
            <person name="Davis B.W."/>
            <person name="Ostrander E.A."/>
            <person name="Goff S.P."/>
            <person name="Metzger M.J."/>
        </authorList>
    </citation>
    <scope>NUCLEOTIDE SEQUENCE</scope>
    <source>
        <strain evidence="9">MELC-2E11</strain>
        <tissue evidence="9">Siphon/mantle</tissue>
    </source>
</reference>
<evidence type="ECO:0000256" key="2">
    <source>
        <dbReference type="ARBA" id="ARBA00022617"/>
    </source>
</evidence>
<evidence type="ECO:0000256" key="3">
    <source>
        <dbReference type="ARBA" id="ARBA00022692"/>
    </source>
</evidence>
<evidence type="ECO:0000256" key="6">
    <source>
        <dbReference type="ARBA" id="ARBA00023004"/>
    </source>
</evidence>
<sequence>MAVCFRISSCGKLLAGSKQWMQAGYDVPMVLSISNRITASAVTIAFYLGPLVYLFGGKDFAGYYAMMQSWGPLGHTLIGTTKFSLAFCFSYHFCASIRHFIWDIGQGYAKLQVYQSGYAMLVVTLLMTAGLMYL</sequence>
<dbReference type="Proteomes" id="UP001164746">
    <property type="component" value="Chromosome 1"/>
</dbReference>
<evidence type="ECO:0000256" key="5">
    <source>
        <dbReference type="ARBA" id="ARBA00022989"/>
    </source>
</evidence>
<dbReference type="PANTHER" id="PTHR10978">
    <property type="entry name" value="SUCCINATE DEHYDROGENASE CYTOCHROME B560 SUBUNIT"/>
    <property type="match status" value="1"/>
</dbReference>
<dbReference type="PANTHER" id="PTHR10978:SF5">
    <property type="entry name" value="SUCCINATE DEHYDROGENASE CYTOCHROME B560 SUBUNIT, MITOCHONDRIAL"/>
    <property type="match status" value="1"/>
</dbReference>
<dbReference type="Pfam" id="PF01127">
    <property type="entry name" value="Sdh_cyt"/>
    <property type="match status" value="1"/>
</dbReference>
<accession>A0ABY7DCT0</accession>
<evidence type="ECO:0000313" key="10">
    <source>
        <dbReference type="Proteomes" id="UP001164746"/>
    </source>
</evidence>
<dbReference type="CDD" id="cd03499">
    <property type="entry name" value="SQR_TypeC_SdhC"/>
    <property type="match status" value="1"/>
</dbReference>